<evidence type="ECO:0000256" key="7">
    <source>
        <dbReference type="SAM" id="SignalP"/>
    </source>
</evidence>
<dbReference type="InterPro" id="IPR001853">
    <property type="entry name" value="DSBA-like_thioredoxin_dom"/>
</dbReference>
<keyword evidence="3 5" id="KW-1015">Disulfide bond</keyword>
<evidence type="ECO:0000313" key="10">
    <source>
        <dbReference type="Proteomes" id="UP000066321"/>
    </source>
</evidence>
<dbReference type="STRING" id="1265350.IX46_02220"/>
<protein>
    <recommendedName>
        <fullName evidence="5">Thiol:disulfide interchange protein</fullName>
    </recommendedName>
</protein>
<dbReference type="OrthoDB" id="9784896at2"/>
<keyword evidence="4" id="KW-0676">Redox-active center</keyword>
<evidence type="ECO:0000259" key="8">
    <source>
        <dbReference type="Pfam" id="PF01323"/>
    </source>
</evidence>
<dbReference type="PANTHER" id="PTHR35891:SF2">
    <property type="entry name" value="THIOL:DISULFIDE INTERCHANGE PROTEIN DSBA"/>
    <property type="match status" value="1"/>
</dbReference>
<evidence type="ECO:0000256" key="1">
    <source>
        <dbReference type="ARBA" id="ARBA00005791"/>
    </source>
</evidence>
<name>A0A0M4H3Q9_9GAMM</name>
<dbReference type="PATRIC" id="fig|1265350.3.peg.419"/>
<dbReference type="GO" id="GO:0016491">
    <property type="term" value="F:oxidoreductase activity"/>
    <property type="evidence" value="ECO:0007669"/>
    <property type="project" value="InterPro"/>
</dbReference>
<dbReference type="Proteomes" id="UP000066321">
    <property type="component" value="Chromosome"/>
</dbReference>
<dbReference type="Pfam" id="PF01323">
    <property type="entry name" value="DSBA"/>
    <property type="match status" value="1"/>
</dbReference>
<feature type="signal peptide" evidence="7">
    <location>
        <begin position="1"/>
        <end position="19"/>
    </location>
</feature>
<comment type="similarity">
    <text evidence="1">Belongs to the thioredoxin family. DsbA subfamily.</text>
</comment>
<dbReference type="RefSeq" id="WP_053940365.1">
    <property type="nucleotide sequence ID" value="NZ_CP009253.1"/>
</dbReference>
<dbReference type="InterPro" id="IPR023205">
    <property type="entry name" value="DsbA/DsbL"/>
</dbReference>
<organism evidence="9 10">
    <name type="scientific">Buchnera aphidicola</name>
    <name type="common">Aphis glycines</name>
    <dbReference type="NCBI Taxonomy" id="1265350"/>
    <lineage>
        <taxon>Bacteria</taxon>
        <taxon>Pseudomonadati</taxon>
        <taxon>Pseudomonadota</taxon>
        <taxon>Gammaproteobacteria</taxon>
        <taxon>Enterobacterales</taxon>
        <taxon>Erwiniaceae</taxon>
        <taxon>Buchnera</taxon>
    </lineage>
</organism>
<evidence type="ECO:0000256" key="2">
    <source>
        <dbReference type="ARBA" id="ARBA00022729"/>
    </source>
</evidence>
<evidence type="ECO:0000256" key="3">
    <source>
        <dbReference type="ARBA" id="ARBA00023157"/>
    </source>
</evidence>
<dbReference type="PANTHER" id="PTHR35891">
    <property type="entry name" value="THIOL:DISULFIDE INTERCHANGE PROTEIN DSBA"/>
    <property type="match status" value="1"/>
</dbReference>
<dbReference type="Gene3D" id="3.40.30.10">
    <property type="entry name" value="Glutaredoxin"/>
    <property type="match status" value="1"/>
</dbReference>
<dbReference type="KEGG" id="baph:IX46_02220"/>
<evidence type="ECO:0000313" key="9">
    <source>
        <dbReference type="EMBL" id="ALD15363.1"/>
    </source>
</evidence>
<feature type="chain" id="PRO_5005795229" description="Thiol:disulfide interchange protein" evidence="7">
    <location>
        <begin position="20"/>
        <end position="212"/>
    </location>
</feature>
<dbReference type="CDD" id="cd03019">
    <property type="entry name" value="DsbA_DsbA"/>
    <property type="match status" value="1"/>
</dbReference>
<keyword evidence="2 7" id="KW-0732">Signal</keyword>
<gene>
    <name evidence="9" type="ORF">IX46_02220</name>
</gene>
<evidence type="ECO:0000256" key="6">
    <source>
        <dbReference type="PIRSR" id="PIRSR001488-1"/>
    </source>
</evidence>
<dbReference type="SUPFAM" id="SSF52833">
    <property type="entry name" value="Thioredoxin-like"/>
    <property type="match status" value="1"/>
</dbReference>
<feature type="domain" description="DSBA-like thioredoxin" evidence="8">
    <location>
        <begin position="41"/>
        <end position="180"/>
    </location>
</feature>
<accession>A0A0M4H3Q9</accession>
<evidence type="ECO:0000256" key="5">
    <source>
        <dbReference type="PIRNR" id="PIRNR001488"/>
    </source>
</evidence>
<dbReference type="InterPro" id="IPR036249">
    <property type="entry name" value="Thioredoxin-like_sf"/>
</dbReference>
<dbReference type="PIRSF" id="PIRSF001488">
    <property type="entry name" value="Tdi_protein"/>
    <property type="match status" value="1"/>
</dbReference>
<reference evidence="9 10" key="1">
    <citation type="journal article" date="2015" name="J Genomics">
        <title>Whole Genome Sequence of the Soybean Aphid Endosymbiont Buchnera aphidicola and Genetic Differentiation among Biotype-Specific Strains.</title>
        <authorList>
            <person name="Cassone B.J."/>
            <person name="Wenger J.A."/>
            <person name="Michel A.P."/>
        </authorList>
    </citation>
    <scope>NUCLEOTIDE SEQUENCE [LARGE SCALE GENOMIC DNA]</scope>
    <source>
        <strain evidence="9 10">BAg</strain>
    </source>
</reference>
<dbReference type="AlphaFoldDB" id="A0A0M4H3Q9"/>
<evidence type="ECO:0000256" key="4">
    <source>
        <dbReference type="ARBA" id="ARBA00023284"/>
    </source>
</evidence>
<dbReference type="EMBL" id="CP009253">
    <property type="protein sequence ID" value="ALD15363.1"/>
    <property type="molecule type" value="Genomic_DNA"/>
</dbReference>
<feature type="disulfide bond" description="Redox-active" evidence="6">
    <location>
        <begin position="49"/>
        <end position="52"/>
    </location>
</feature>
<dbReference type="InterPro" id="IPR050824">
    <property type="entry name" value="Thiol_disulfide_DsbA"/>
</dbReference>
<proteinExistence type="inferred from homology"/>
<sequence length="212" mass="25302">MKKKLFFLYIIFFSYATCALEFNPIQAYKIKKKNISNVPEIMQFFSFLCPYCYNLEKTYNIRQLIRKKIHQNIRIKTYHVNFLGGELGKILTKVWIIAEQMGVEEKIITPIFQGIQESHTLNNINDIKAIFLKKTGVNINKYNQFWNSFFIKVLIQQNNNEIKKTNLNYVPAMLINGKYTIQYSKLEMLFKNHFSNNYIKLIKFLLLKKNQK</sequence>